<feature type="transmembrane region" description="Helical" evidence="1">
    <location>
        <begin position="7"/>
        <end position="33"/>
    </location>
</feature>
<evidence type="ECO:0000313" key="3">
    <source>
        <dbReference type="Proteomes" id="UP000199087"/>
    </source>
</evidence>
<organism evidence="2 3">
    <name type="scientific">Neobacillus massiliamazoniensis</name>
    <dbReference type="NCBI Taxonomy" id="1499688"/>
    <lineage>
        <taxon>Bacteria</taxon>
        <taxon>Bacillati</taxon>
        <taxon>Bacillota</taxon>
        <taxon>Bacilli</taxon>
        <taxon>Bacillales</taxon>
        <taxon>Bacillaceae</taxon>
        <taxon>Neobacillus</taxon>
    </lineage>
</organism>
<reference evidence="3" key="1">
    <citation type="submission" date="2015-05" db="EMBL/GenBank/DDBJ databases">
        <authorList>
            <person name="Urmite Genomes"/>
        </authorList>
    </citation>
    <scope>NUCLEOTIDE SEQUENCE [LARGE SCALE GENOMIC DNA]</scope>
    <source>
        <strain evidence="3">LF1</strain>
    </source>
</reference>
<feature type="transmembrane region" description="Helical" evidence="1">
    <location>
        <begin position="188"/>
        <end position="209"/>
    </location>
</feature>
<feature type="transmembrane region" description="Helical" evidence="1">
    <location>
        <begin position="39"/>
        <end position="57"/>
    </location>
</feature>
<gene>
    <name evidence="2" type="primary">yoaT</name>
    <name evidence="2" type="ORF">BN000_05247</name>
</gene>
<protein>
    <submittedName>
        <fullName evidence="2">Integral inner membrane protein</fullName>
    </submittedName>
</protein>
<proteinExistence type="predicted"/>
<dbReference type="Pfam" id="PF05675">
    <property type="entry name" value="DUF817"/>
    <property type="match status" value="1"/>
</dbReference>
<keyword evidence="1" id="KW-0472">Membrane</keyword>
<dbReference type="OrthoDB" id="1550598at2"/>
<keyword evidence="3" id="KW-1185">Reference proteome</keyword>
<feature type="transmembrane region" description="Helical" evidence="1">
    <location>
        <begin position="104"/>
        <end position="125"/>
    </location>
</feature>
<feature type="transmembrane region" description="Helical" evidence="1">
    <location>
        <begin position="137"/>
        <end position="155"/>
    </location>
</feature>
<evidence type="ECO:0000256" key="1">
    <source>
        <dbReference type="SAM" id="Phobius"/>
    </source>
</evidence>
<feature type="transmembrane region" description="Helical" evidence="1">
    <location>
        <begin position="69"/>
        <end position="92"/>
    </location>
</feature>
<feature type="transmembrane region" description="Helical" evidence="1">
    <location>
        <begin position="161"/>
        <end position="179"/>
    </location>
</feature>
<sequence>MKYIRDLLYFGYHQSLSCVFPVVIFATLALSKIVIIPGLYRYDFILLVCIFMQYMMYKTGLETKDEVKVICVFHLIGLLLEIFKVHFGSWAYPEEAWTKIFGVPLYSGFMYASVASYICQAWRRFDLRMNNWPKAKWTIPLGIMIYLNFFTHHFIYDFRWFLTILLFLVFVKTFVQFSVRETTYKMPLALSFFLIGFFIWVAENIATFFGAWQYPNQRDSWTLVHISKISSWFLLVVISILIIANLKLLKGNMNNHQSIEKPGDLLTTD</sequence>
<dbReference type="InterPro" id="IPR008535">
    <property type="entry name" value="DUF817"/>
</dbReference>
<keyword evidence="1" id="KW-0812">Transmembrane</keyword>
<name>A0A0U1P4G0_9BACI</name>
<dbReference type="STRING" id="1499688.BN000_05247"/>
<dbReference type="EMBL" id="CVRB01000007">
    <property type="protein sequence ID" value="CRK85175.1"/>
    <property type="molecule type" value="Genomic_DNA"/>
</dbReference>
<feature type="transmembrane region" description="Helical" evidence="1">
    <location>
        <begin position="229"/>
        <end position="249"/>
    </location>
</feature>
<accession>A0A0U1P4G0</accession>
<dbReference type="Proteomes" id="UP000199087">
    <property type="component" value="Unassembled WGS sequence"/>
</dbReference>
<keyword evidence="1" id="KW-1133">Transmembrane helix</keyword>
<evidence type="ECO:0000313" key="2">
    <source>
        <dbReference type="EMBL" id="CRK85175.1"/>
    </source>
</evidence>
<dbReference type="AlphaFoldDB" id="A0A0U1P4G0"/>
<dbReference type="RefSeq" id="WP_090639967.1">
    <property type="nucleotide sequence ID" value="NZ_CVRB01000007.1"/>
</dbReference>
<dbReference type="PIRSF" id="PIRSF009141">
    <property type="entry name" value="UCP009141"/>
    <property type="match status" value="1"/>
</dbReference>